<dbReference type="InterPro" id="IPR007111">
    <property type="entry name" value="NACHT_NTPase"/>
</dbReference>
<dbReference type="PANTHER" id="PTHR46844">
    <property type="entry name" value="SLR5058 PROTEIN"/>
    <property type="match status" value="1"/>
</dbReference>
<dbReference type="Pfam" id="PF05729">
    <property type="entry name" value="NACHT"/>
    <property type="match status" value="1"/>
</dbReference>
<protein>
    <submittedName>
        <fullName evidence="2">NACHT domain-containing protein</fullName>
    </submittedName>
</protein>
<proteinExistence type="predicted"/>
<feature type="domain" description="NACHT" evidence="1">
    <location>
        <begin position="160"/>
        <end position="305"/>
    </location>
</feature>
<dbReference type="InterPro" id="IPR027417">
    <property type="entry name" value="P-loop_NTPase"/>
</dbReference>
<gene>
    <name evidence="2" type="ORF">G7B40_006525</name>
</gene>
<evidence type="ECO:0000313" key="2">
    <source>
        <dbReference type="EMBL" id="MDR9894227.1"/>
    </source>
</evidence>
<dbReference type="SUPFAM" id="SSF52540">
    <property type="entry name" value="P-loop containing nucleoside triphosphate hydrolases"/>
    <property type="match status" value="1"/>
</dbReference>
<comment type="caution">
    <text evidence="2">The sequence shown here is derived from an EMBL/GenBank/DDBJ whole genome shotgun (WGS) entry which is preliminary data.</text>
</comment>
<name>A0AAP5M7Y8_9CYAN</name>
<dbReference type="Gene3D" id="3.40.50.300">
    <property type="entry name" value="P-loop containing nucleotide triphosphate hydrolases"/>
    <property type="match status" value="1"/>
</dbReference>
<sequence length="542" mass="63716">MGYTYCLDKISVKRIEDALKKKTITKTDFYGGCEISKTTFNRMMGCGSVDRKTKEKVNRYLTKTHLLEEDLEWQEKEASSPKPEDEVNRTNQIQIALKKRIHEKCGTMRVLTMKEPIPTLEVYVNLDINSSDNKQRLHLDDNLANELVKRRENDQPHSHRLIVVGSTGTGKTMLLRSLALTCFQENSLNNKQHLPIYIRLRDYIEKEKTIPALEQYIVSEYDISISDIGLLSQTGQLLILLDGFDSIESNNKENVYNQINKFVDKFPNNDYIISCKNEERIFERFEQIQLCPLDEKQIRSLVDKRIKVKSPYLSEENKNKLLKEIKSDPDLFVIAQNPLLLVLICLTYEKPELKELKKEKWKVIHEAISVLLEGWDREQGITYETETNFSRRDKAKFLSLVAFHLIESGKDCLDRETLEEFIQEYIQKMLSNDPNRNTQKLYTVQDIFTSLESERSLLFRRSDWKYEFPQKIFRYFFAMIFIRTEFKSLDKFKSKDLYRKDPATWKKFLEVAENAYPIIFEDQVTPELASAKETDLLCTTNN</sequence>
<evidence type="ECO:0000259" key="1">
    <source>
        <dbReference type="Pfam" id="PF05729"/>
    </source>
</evidence>
<reference evidence="3" key="1">
    <citation type="journal article" date="2021" name="Science">
        <title>Hunting the eagle killer: A cyanobacterial neurotoxin causes vacuolar myelinopathy.</title>
        <authorList>
            <person name="Breinlinger S."/>
            <person name="Phillips T.J."/>
            <person name="Haram B.N."/>
            <person name="Mares J."/>
            <person name="Martinez Yerena J.A."/>
            <person name="Hrouzek P."/>
            <person name="Sobotka R."/>
            <person name="Henderson W.M."/>
            <person name="Schmieder P."/>
            <person name="Williams S.M."/>
            <person name="Lauderdale J.D."/>
            <person name="Wilde H.D."/>
            <person name="Gerrin W."/>
            <person name="Kust A."/>
            <person name="Washington J.W."/>
            <person name="Wagner C."/>
            <person name="Geier B."/>
            <person name="Liebeke M."/>
            <person name="Enke H."/>
            <person name="Niedermeyer T.H.J."/>
            <person name="Wilde S.B."/>
        </authorList>
    </citation>
    <scope>NUCLEOTIDE SEQUENCE [LARGE SCALE GENOMIC DNA]</scope>
    <source>
        <strain evidence="3">Thurmond2011</strain>
    </source>
</reference>
<keyword evidence="3" id="KW-1185">Reference proteome</keyword>
<evidence type="ECO:0000313" key="3">
    <source>
        <dbReference type="Proteomes" id="UP000667802"/>
    </source>
</evidence>
<organism evidence="2 3">
    <name type="scientific">Aetokthonos hydrillicola Thurmond2011</name>
    <dbReference type="NCBI Taxonomy" id="2712845"/>
    <lineage>
        <taxon>Bacteria</taxon>
        <taxon>Bacillati</taxon>
        <taxon>Cyanobacteriota</taxon>
        <taxon>Cyanophyceae</taxon>
        <taxon>Nostocales</taxon>
        <taxon>Hapalosiphonaceae</taxon>
        <taxon>Aetokthonos</taxon>
    </lineage>
</organism>
<dbReference type="PANTHER" id="PTHR46844:SF1">
    <property type="entry name" value="SLR5058 PROTEIN"/>
    <property type="match status" value="1"/>
</dbReference>
<dbReference type="EMBL" id="JAALHA020000002">
    <property type="protein sequence ID" value="MDR9894227.1"/>
    <property type="molecule type" value="Genomic_DNA"/>
</dbReference>
<dbReference type="AlphaFoldDB" id="A0AAP5M7Y8"/>
<dbReference type="Proteomes" id="UP000667802">
    <property type="component" value="Unassembled WGS sequence"/>
</dbReference>
<dbReference type="RefSeq" id="WP_208349009.1">
    <property type="nucleotide sequence ID" value="NZ_JAALHA020000002.1"/>
</dbReference>
<accession>A0AAP5M7Y8</accession>